<evidence type="ECO:0000313" key="3">
    <source>
        <dbReference type="Proteomes" id="UP000594454"/>
    </source>
</evidence>
<keyword evidence="3" id="KW-1185">Reference proteome</keyword>
<dbReference type="EMBL" id="LR899012">
    <property type="protein sequence ID" value="CAD7088981.1"/>
    <property type="molecule type" value="Genomic_DNA"/>
</dbReference>
<evidence type="ECO:0000313" key="2">
    <source>
        <dbReference type="EMBL" id="CAD7088981.1"/>
    </source>
</evidence>
<evidence type="ECO:0000256" key="1">
    <source>
        <dbReference type="SAM" id="MobiDB-lite"/>
    </source>
</evidence>
<gene>
    <name evidence="2" type="ORF">HERILL_LOCUS11564</name>
</gene>
<dbReference type="InParanoid" id="A0A7R8Z0Q5"/>
<dbReference type="AlphaFoldDB" id="A0A7R8Z0Q5"/>
<accession>A0A7R8Z0Q5</accession>
<proteinExistence type="predicted"/>
<name>A0A7R8Z0Q5_HERIL</name>
<dbReference type="Proteomes" id="UP000594454">
    <property type="component" value="Chromosome 4"/>
</dbReference>
<feature type="region of interest" description="Disordered" evidence="1">
    <location>
        <begin position="1"/>
        <end position="22"/>
    </location>
</feature>
<sequence length="67" mass="7870">MGHRSKNFHDENPFGQDQLGSKKDSKYFIKHLPENNFRIVHVVHSEKSQHISSAFNVCCLRTFSWHS</sequence>
<protein>
    <submittedName>
        <fullName evidence="2">Uncharacterized protein</fullName>
    </submittedName>
</protein>
<reference evidence="2 3" key="1">
    <citation type="submission" date="2020-11" db="EMBL/GenBank/DDBJ databases">
        <authorList>
            <person name="Wallbank WR R."/>
            <person name="Pardo Diaz C."/>
            <person name="Kozak K."/>
            <person name="Martin S."/>
            <person name="Jiggins C."/>
            <person name="Moest M."/>
            <person name="Warren A I."/>
            <person name="Generalovic N T."/>
            <person name="Byers J.R.P. K."/>
            <person name="Montejo-Kovacevich G."/>
            <person name="Yen C E."/>
        </authorList>
    </citation>
    <scope>NUCLEOTIDE SEQUENCE [LARGE SCALE GENOMIC DNA]</scope>
</reference>
<organism evidence="2 3">
    <name type="scientific">Hermetia illucens</name>
    <name type="common">Black soldier fly</name>
    <dbReference type="NCBI Taxonomy" id="343691"/>
    <lineage>
        <taxon>Eukaryota</taxon>
        <taxon>Metazoa</taxon>
        <taxon>Ecdysozoa</taxon>
        <taxon>Arthropoda</taxon>
        <taxon>Hexapoda</taxon>
        <taxon>Insecta</taxon>
        <taxon>Pterygota</taxon>
        <taxon>Neoptera</taxon>
        <taxon>Endopterygota</taxon>
        <taxon>Diptera</taxon>
        <taxon>Brachycera</taxon>
        <taxon>Stratiomyomorpha</taxon>
        <taxon>Stratiomyidae</taxon>
        <taxon>Hermetiinae</taxon>
        <taxon>Hermetia</taxon>
    </lineage>
</organism>